<organism evidence="1 2">
    <name type="scientific">Phyllostomus discolor</name>
    <name type="common">pale spear-nosed bat</name>
    <dbReference type="NCBI Taxonomy" id="89673"/>
    <lineage>
        <taxon>Eukaryota</taxon>
        <taxon>Metazoa</taxon>
        <taxon>Chordata</taxon>
        <taxon>Craniata</taxon>
        <taxon>Vertebrata</taxon>
        <taxon>Euteleostomi</taxon>
        <taxon>Mammalia</taxon>
        <taxon>Eutheria</taxon>
        <taxon>Laurasiatheria</taxon>
        <taxon>Chiroptera</taxon>
        <taxon>Yangochiroptera</taxon>
        <taxon>Phyllostomidae</taxon>
        <taxon>Phyllostominae</taxon>
        <taxon>Phyllostomus</taxon>
    </lineage>
</organism>
<reference evidence="1 2" key="1">
    <citation type="journal article" date="2020" name="Nature">
        <title>Six reference-quality genomes reveal evolution of bat adaptations.</title>
        <authorList>
            <person name="Jebb D."/>
            <person name="Huang Z."/>
            <person name="Pippel M."/>
            <person name="Hughes G.M."/>
            <person name="Lavrichenko K."/>
            <person name="Devanna P."/>
            <person name="Winkler S."/>
            <person name="Jermiin L.S."/>
            <person name="Skirmuntt E.C."/>
            <person name="Katzourakis A."/>
            <person name="Burkitt-Gray L."/>
            <person name="Ray D.A."/>
            <person name="Sullivan K.A.M."/>
            <person name="Roscito J.G."/>
            <person name="Kirilenko B.M."/>
            <person name="Davalos L.M."/>
            <person name="Corthals A.P."/>
            <person name="Power M.L."/>
            <person name="Jones G."/>
            <person name="Ransome R.D."/>
            <person name="Dechmann D.K.N."/>
            <person name="Locatelli A.G."/>
            <person name="Puechmaille S.J."/>
            <person name="Fedrigo O."/>
            <person name="Jarvis E.D."/>
            <person name="Hiller M."/>
            <person name="Vernes S.C."/>
            <person name="Myers E.W."/>
            <person name="Teeling E.C."/>
        </authorList>
    </citation>
    <scope>NUCLEOTIDE SEQUENCE [LARGE SCALE GENOMIC DNA]</scope>
    <source>
        <strain evidence="1">Bat1K_MPI-CBG_1</strain>
    </source>
</reference>
<proteinExistence type="predicted"/>
<accession>A0A833ZP66</accession>
<dbReference type="EMBL" id="JABVXQ010000008">
    <property type="protein sequence ID" value="KAF6094925.1"/>
    <property type="molecule type" value="Genomic_DNA"/>
</dbReference>
<comment type="caution">
    <text evidence="1">The sequence shown here is derived from an EMBL/GenBank/DDBJ whole genome shotgun (WGS) entry which is preliminary data.</text>
</comment>
<evidence type="ECO:0000313" key="2">
    <source>
        <dbReference type="Proteomes" id="UP000664940"/>
    </source>
</evidence>
<gene>
    <name evidence="1" type="ORF">HJG60_011988</name>
</gene>
<evidence type="ECO:0000313" key="1">
    <source>
        <dbReference type="EMBL" id="KAF6094925.1"/>
    </source>
</evidence>
<dbReference type="Proteomes" id="UP000664940">
    <property type="component" value="Unassembled WGS sequence"/>
</dbReference>
<name>A0A833ZP66_9CHIR</name>
<protein>
    <submittedName>
        <fullName evidence="1">Uncharacterized protein</fullName>
    </submittedName>
</protein>
<dbReference type="AlphaFoldDB" id="A0A833ZP66"/>
<sequence>MVMVGQAIPGQLQAGNQFGVALSWGCLSASLLCRATQACPQLWMCVDTHGKIQSRLALAPPFIPAPDPILSCLVHLCPASCSSGHHPLVPMSGGGGCCVPEKKPKKNVAGGRYAASSNPSLGEADCFVKGTSRSQGWVYSGAFSFFILGATQFAGGIM</sequence>